<proteinExistence type="predicted"/>
<dbReference type="GeneID" id="101851679"/>
<gene>
    <name evidence="7" type="primary">LOC101851679</name>
</gene>
<dbReference type="SUPFAM" id="SSF56112">
    <property type="entry name" value="Protein kinase-like (PK-like)"/>
    <property type="match status" value="1"/>
</dbReference>
<dbReference type="InterPro" id="IPR011009">
    <property type="entry name" value="Kinase-like_dom_sf"/>
</dbReference>
<evidence type="ECO:0000313" key="6">
    <source>
        <dbReference type="Proteomes" id="UP000694888"/>
    </source>
</evidence>
<feature type="domain" description="Protein kinase" evidence="5">
    <location>
        <begin position="1"/>
        <end position="118"/>
    </location>
</feature>
<evidence type="ECO:0000256" key="2">
    <source>
        <dbReference type="ARBA" id="ARBA00022741"/>
    </source>
</evidence>
<organism evidence="6 7">
    <name type="scientific">Aplysia californica</name>
    <name type="common">California sea hare</name>
    <dbReference type="NCBI Taxonomy" id="6500"/>
    <lineage>
        <taxon>Eukaryota</taxon>
        <taxon>Metazoa</taxon>
        <taxon>Spiralia</taxon>
        <taxon>Lophotrochozoa</taxon>
        <taxon>Mollusca</taxon>
        <taxon>Gastropoda</taxon>
        <taxon>Heterobranchia</taxon>
        <taxon>Euthyneura</taxon>
        <taxon>Tectipleura</taxon>
        <taxon>Aplysiida</taxon>
        <taxon>Aplysioidea</taxon>
        <taxon>Aplysiidae</taxon>
        <taxon>Aplysia</taxon>
    </lineage>
</organism>
<evidence type="ECO:0000259" key="5">
    <source>
        <dbReference type="PROSITE" id="PS50011"/>
    </source>
</evidence>
<evidence type="ECO:0000256" key="4">
    <source>
        <dbReference type="ARBA" id="ARBA00022840"/>
    </source>
</evidence>
<dbReference type="Gene3D" id="1.10.510.10">
    <property type="entry name" value="Transferase(Phosphotransferase) domain 1"/>
    <property type="match status" value="1"/>
</dbReference>
<dbReference type="PROSITE" id="PS50011">
    <property type="entry name" value="PROTEIN_KINASE_DOM"/>
    <property type="match status" value="1"/>
</dbReference>
<keyword evidence="4" id="KW-0067">ATP-binding</keyword>
<keyword evidence="2" id="KW-0547">Nucleotide-binding</keyword>
<sequence length="118" mass="13472">MESLSDKLKKLSVYLNEVTILKELSHPNIVELQKALSCREDLDLVSEPHSSDLVSALPRLTSSDVIRYFTQTVSALITYLHQRRIVHDDVKPQNVLIHQSGEMARLCDFGFARRLPEN</sequence>
<evidence type="ECO:0000313" key="7">
    <source>
        <dbReference type="RefSeq" id="XP_005109920.1"/>
    </source>
</evidence>
<reference evidence="7" key="1">
    <citation type="submission" date="2025-08" db="UniProtKB">
        <authorList>
            <consortium name="RefSeq"/>
        </authorList>
    </citation>
    <scope>IDENTIFICATION</scope>
</reference>
<dbReference type="InterPro" id="IPR000719">
    <property type="entry name" value="Prot_kinase_dom"/>
</dbReference>
<dbReference type="Gene3D" id="3.30.200.20">
    <property type="entry name" value="Phosphorylase Kinase, domain 1"/>
    <property type="match status" value="1"/>
</dbReference>
<keyword evidence="3" id="KW-0418">Kinase</keyword>
<protein>
    <submittedName>
        <fullName evidence="7">Cyclin-dependent kinase 1-like</fullName>
    </submittedName>
</protein>
<evidence type="ECO:0000256" key="1">
    <source>
        <dbReference type="ARBA" id="ARBA00022679"/>
    </source>
</evidence>
<evidence type="ECO:0000256" key="3">
    <source>
        <dbReference type="ARBA" id="ARBA00022777"/>
    </source>
</evidence>
<accession>A0ABM0K6J2</accession>
<dbReference type="PANTHER" id="PTHR24348:SF22">
    <property type="entry name" value="NON-SPECIFIC SERINE_THREONINE PROTEIN KINASE"/>
    <property type="match status" value="1"/>
</dbReference>
<keyword evidence="6" id="KW-1185">Reference proteome</keyword>
<dbReference type="InterPro" id="IPR045269">
    <property type="entry name" value="Atg1-like"/>
</dbReference>
<dbReference type="CDD" id="cd00180">
    <property type="entry name" value="PKc"/>
    <property type="match status" value="1"/>
</dbReference>
<dbReference type="PANTHER" id="PTHR24348">
    <property type="entry name" value="SERINE/THREONINE-PROTEIN KINASE UNC-51-RELATED"/>
    <property type="match status" value="1"/>
</dbReference>
<dbReference type="PROSITE" id="PS00108">
    <property type="entry name" value="PROTEIN_KINASE_ST"/>
    <property type="match status" value="1"/>
</dbReference>
<dbReference type="Pfam" id="PF00069">
    <property type="entry name" value="Pkinase"/>
    <property type="match status" value="1"/>
</dbReference>
<dbReference type="RefSeq" id="XP_005109920.1">
    <property type="nucleotide sequence ID" value="XM_005109863.1"/>
</dbReference>
<dbReference type="InterPro" id="IPR008271">
    <property type="entry name" value="Ser/Thr_kinase_AS"/>
</dbReference>
<name>A0ABM0K6J2_APLCA</name>
<dbReference type="Proteomes" id="UP000694888">
    <property type="component" value="Unplaced"/>
</dbReference>
<keyword evidence="1" id="KW-0808">Transferase</keyword>